<dbReference type="PANTHER" id="PTHR13282:SF6">
    <property type="entry name" value="PROTEIN FAM32A"/>
    <property type="match status" value="1"/>
</dbReference>
<evidence type="ECO:0000256" key="1">
    <source>
        <dbReference type="SAM" id="MobiDB-lite"/>
    </source>
</evidence>
<dbReference type="HOGENOM" id="CLU_098435_1_0_1"/>
<evidence type="ECO:0008006" key="4">
    <source>
        <dbReference type="Google" id="ProtNLM"/>
    </source>
</evidence>
<dbReference type="RefSeq" id="XP_016213340.1">
    <property type="nucleotide sequence ID" value="XM_016358721.1"/>
</dbReference>
<feature type="region of interest" description="Disordered" evidence="1">
    <location>
        <begin position="1"/>
        <end position="118"/>
    </location>
</feature>
<protein>
    <recommendedName>
        <fullName evidence="4">DUF1754-domain-containing protein</fullName>
    </recommendedName>
</protein>
<reference evidence="2 3" key="1">
    <citation type="submission" date="2015-01" db="EMBL/GenBank/DDBJ databases">
        <title>The Genome Sequence of Ochroconis gallopava CBS43764.</title>
        <authorList>
            <consortium name="The Broad Institute Genomics Platform"/>
            <person name="Cuomo C."/>
            <person name="de Hoog S."/>
            <person name="Gorbushina A."/>
            <person name="Stielow B."/>
            <person name="Teixiera M."/>
            <person name="Abouelleil A."/>
            <person name="Chapman S.B."/>
            <person name="Priest M."/>
            <person name="Young S.K."/>
            <person name="Wortman J."/>
            <person name="Nusbaum C."/>
            <person name="Birren B."/>
        </authorList>
    </citation>
    <scope>NUCLEOTIDE SEQUENCE [LARGE SCALE GENOMIC DNA]</scope>
    <source>
        <strain evidence="2 3">CBS 43764</strain>
    </source>
</reference>
<dbReference type="AlphaFoldDB" id="A0A0D1XM34"/>
<feature type="compositionally biased region" description="Basic residues" evidence="1">
    <location>
        <begin position="22"/>
        <end position="31"/>
    </location>
</feature>
<dbReference type="InterPro" id="IPR013865">
    <property type="entry name" value="FAM32A"/>
</dbReference>
<proteinExistence type="predicted"/>
<dbReference type="GO" id="GO:0005730">
    <property type="term" value="C:nucleolus"/>
    <property type="evidence" value="ECO:0007669"/>
    <property type="project" value="TreeGrafter"/>
</dbReference>
<evidence type="ECO:0000313" key="2">
    <source>
        <dbReference type="EMBL" id="KIW03471.1"/>
    </source>
</evidence>
<dbReference type="OrthoDB" id="205403at2759"/>
<evidence type="ECO:0000313" key="3">
    <source>
        <dbReference type="Proteomes" id="UP000053259"/>
    </source>
</evidence>
<keyword evidence="3" id="KW-1185">Reference proteome</keyword>
<dbReference type="GeneID" id="27313212"/>
<dbReference type="STRING" id="253628.A0A0D1XM34"/>
<accession>A0A0D1XM34</accession>
<dbReference type="PANTHER" id="PTHR13282">
    <property type="entry name" value="PROTEIN FAM32A"/>
    <property type="match status" value="1"/>
</dbReference>
<sequence length="144" mass="16286">MPSSEYTAVTGGALKLKGGNVTKKKKKKSKHTNTDDNDQKAPAASGSQGGDESGARDAVRSESTLSKGLREEEDNLRQEIENELRQSGRSKTEAEKRFEERRRKRLEERLKRDGVKTHKERVEELNRYLSKLSEHHDMPRIGPG</sequence>
<dbReference type="InParanoid" id="A0A0D1XM34"/>
<dbReference type="Pfam" id="PF08555">
    <property type="entry name" value="FAM32A"/>
    <property type="match status" value="1"/>
</dbReference>
<dbReference type="EMBL" id="KN847544">
    <property type="protein sequence ID" value="KIW03471.1"/>
    <property type="molecule type" value="Genomic_DNA"/>
</dbReference>
<gene>
    <name evidence="2" type="ORF">PV09_05239</name>
</gene>
<dbReference type="Proteomes" id="UP000053259">
    <property type="component" value="Unassembled WGS sequence"/>
</dbReference>
<feature type="compositionally biased region" description="Basic and acidic residues" evidence="1">
    <location>
        <begin position="75"/>
        <end position="118"/>
    </location>
</feature>
<organism evidence="2 3">
    <name type="scientific">Verruconis gallopava</name>
    <dbReference type="NCBI Taxonomy" id="253628"/>
    <lineage>
        <taxon>Eukaryota</taxon>
        <taxon>Fungi</taxon>
        <taxon>Dikarya</taxon>
        <taxon>Ascomycota</taxon>
        <taxon>Pezizomycotina</taxon>
        <taxon>Dothideomycetes</taxon>
        <taxon>Pleosporomycetidae</taxon>
        <taxon>Venturiales</taxon>
        <taxon>Sympoventuriaceae</taxon>
        <taxon>Verruconis</taxon>
    </lineage>
</organism>
<name>A0A0D1XM34_9PEZI</name>
<dbReference type="VEuPathDB" id="FungiDB:PV09_05239"/>